<gene>
    <name evidence="3" type="ORF">AAF454_07145</name>
</gene>
<organism evidence="3 4">
    <name type="scientific">Kurthia gibsonii</name>
    <dbReference type="NCBI Taxonomy" id="33946"/>
    <lineage>
        <taxon>Bacteria</taxon>
        <taxon>Bacillati</taxon>
        <taxon>Bacillota</taxon>
        <taxon>Bacilli</taxon>
        <taxon>Bacillales</taxon>
        <taxon>Caryophanaceae</taxon>
        <taxon>Kurthia</taxon>
    </lineage>
</organism>
<dbReference type="Proteomes" id="UP001398420">
    <property type="component" value="Unassembled WGS sequence"/>
</dbReference>
<sequence length="635" mass="73594">MAEMSRFIQFNNEQIDARQMITYENLAQALSGNPHIHLTERQLMEFNPKEQTISMSVFWRHRTAEQTHLGRLSDIYLLAEGFWRHFSQRAWREFQEEITELNYPKFFEQQLIMAEEFRLMESVAKKRPGTKKAFRLRAQAYLATYQHQIHVHHQKGFLAEALLNYFYIALHEGSLRLPTGGIFDTFSDLLYKWQHVFDSQSTEETIRIIWALVPQIEEILKKDIQLDVYALLDQLEAAPFIPDHEHDGVCGMEEGSDEAKETIEETFRSWHRESQDDRGTHLRFELERGNEGKSLSDEAVEGQDGQPPTEVGTGGDVDATAKPQKEESLATKSLKKKYTKSGEVFGREHEQVIYQEKMITTHGEDITPKSVMEKWRLQQEPMVRALVQELRKRMAQKKMSRRTHLSYGRLDSKQLLSFVTENRPRPFYKKDAPSKPLDAVFGLLIDGSASMMDKMDETKQAVLLFHDVLRSLEIAHEMTLFYEDAYEATKEVQPNTFEWIHRLEDGAVDASEKIAAMTSHEDNRDGFAIRWMTERLKKRPEKHRFLLVFSDGEPSAFEYAQNGILDTAEAVIEAEKQGITVLHLFLNTSEPSEEQLQLFSTIYGRQSIVASDVAQFSDMTLRTLRKVLSLVVQSM</sequence>
<comment type="caution">
    <text evidence="3">The sequence shown here is derived from an EMBL/GenBank/DDBJ whole genome shotgun (WGS) entry which is preliminary data.</text>
</comment>
<dbReference type="InterPro" id="IPR036465">
    <property type="entry name" value="vWFA_dom_sf"/>
</dbReference>
<dbReference type="RefSeq" id="WP_342302875.1">
    <property type="nucleotide sequence ID" value="NZ_JBCEWA010000004.1"/>
</dbReference>
<dbReference type="InterPro" id="IPR002035">
    <property type="entry name" value="VWF_A"/>
</dbReference>
<proteinExistence type="predicted"/>
<dbReference type="SUPFAM" id="SSF53300">
    <property type="entry name" value="vWA-like"/>
    <property type="match status" value="1"/>
</dbReference>
<reference evidence="3 4" key="1">
    <citation type="submission" date="2024-04" db="EMBL/GenBank/DDBJ databases">
        <authorList>
            <person name="Wu Y.S."/>
            <person name="Zhang L."/>
        </authorList>
    </citation>
    <scope>NUCLEOTIDE SEQUENCE [LARGE SCALE GENOMIC DNA]</scope>
    <source>
        <strain evidence="3 4">KG-01</strain>
    </source>
</reference>
<protein>
    <submittedName>
        <fullName evidence="3">VWA domain-containing protein</fullName>
    </submittedName>
</protein>
<dbReference type="PANTHER" id="PTHR41248">
    <property type="entry name" value="NORD PROTEIN"/>
    <property type="match status" value="1"/>
</dbReference>
<evidence type="ECO:0000313" key="3">
    <source>
        <dbReference type="EMBL" id="MEL5988193.1"/>
    </source>
</evidence>
<dbReference type="CDD" id="cd01454">
    <property type="entry name" value="vWA_norD_type"/>
    <property type="match status" value="1"/>
</dbReference>
<feature type="domain" description="VWFA" evidence="2">
    <location>
        <begin position="438"/>
        <end position="628"/>
    </location>
</feature>
<keyword evidence="4" id="KW-1185">Reference proteome</keyword>
<dbReference type="SMART" id="SM00327">
    <property type="entry name" value="VWA"/>
    <property type="match status" value="1"/>
</dbReference>
<accession>A0ABU9LMF4</accession>
<evidence type="ECO:0000313" key="4">
    <source>
        <dbReference type="Proteomes" id="UP001398420"/>
    </source>
</evidence>
<evidence type="ECO:0000259" key="2">
    <source>
        <dbReference type="SMART" id="SM00327"/>
    </source>
</evidence>
<feature type="region of interest" description="Disordered" evidence="1">
    <location>
        <begin position="288"/>
        <end position="334"/>
    </location>
</feature>
<dbReference type="EMBL" id="JBCEWA010000004">
    <property type="protein sequence ID" value="MEL5988193.1"/>
    <property type="molecule type" value="Genomic_DNA"/>
</dbReference>
<dbReference type="PANTHER" id="PTHR41248:SF1">
    <property type="entry name" value="NORD PROTEIN"/>
    <property type="match status" value="1"/>
</dbReference>
<dbReference type="Gene3D" id="3.40.50.410">
    <property type="entry name" value="von Willebrand factor, type A domain"/>
    <property type="match status" value="1"/>
</dbReference>
<dbReference type="InterPro" id="IPR051928">
    <property type="entry name" value="NorD/CobT"/>
</dbReference>
<evidence type="ECO:0000256" key="1">
    <source>
        <dbReference type="SAM" id="MobiDB-lite"/>
    </source>
</evidence>
<name>A0ABU9LMF4_9BACL</name>